<sequence>MVSFYDNLLNESESNKLAAINVKVDGGHNSPETDSQEEDNTADLIKAAEKRGETVEVNLDNQIIDKRQLLAPGLNVQKRPAKKPAFSSPPSHQHNTHPQLRTHYNSNSNHYRNPNRAGSQPGSSGFVDDERPKSDQNLLVRKNTADSIQAARQRYLERKNKVSS</sequence>
<name>A0A1R0GXY6_9FUNG</name>
<dbReference type="STRING" id="133383.A0A1R0GXY6"/>
<dbReference type="OrthoDB" id="446635at2759"/>
<dbReference type="Proteomes" id="UP000187455">
    <property type="component" value="Unassembled WGS sequence"/>
</dbReference>
<dbReference type="PANTHER" id="PTHR47845:SF1">
    <property type="entry name" value="NUCLEAR SPECKLE SPLICING REGULATORY PROTEIN 1 HOMOLOG"/>
    <property type="match status" value="1"/>
</dbReference>
<dbReference type="AlphaFoldDB" id="A0A1R0GXY6"/>
<protein>
    <submittedName>
        <fullName evidence="2">Nuclear speckle splicing regulatory protein 1-like protein</fullName>
    </submittedName>
</protein>
<feature type="region of interest" description="Disordered" evidence="1">
    <location>
        <begin position="71"/>
        <end position="147"/>
    </location>
</feature>
<gene>
    <name evidence="2" type="ORF">AYI68_g4143</name>
</gene>
<reference evidence="2 3" key="1">
    <citation type="journal article" date="2016" name="Mol. Biol. Evol.">
        <title>Genome-Wide Survey of Gut Fungi (Harpellales) Reveals the First Horizontally Transferred Ubiquitin Gene from a Mosquito Host.</title>
        <authorList>
            <person name="Wang Y."/>
            <person name="White M.M."/>
            <person name="Kvist S."/>
            <person name="Moncalvo J.M."/>
        </authorList>
    </citation>
    <scope>NUCLEOTIDE SEQUENCE [LARGE SCALE GENOMIC DNA]</scope>
    <source>
        <strain evidence="2 3">ALG-7-W6</strain>
    </source>
</reference>
<keyword evidence="3" id="KW-1185">Reference proteome</keyword>
<organism evidence="2 3">
    <name type="scientific">Smittium mucronatum</name>
    <dbReference type="NCBI Taxonomy" id="133383"/>
    <lineage>
        <taxon>Eukaryota</taxon>
        <taxon>Fungi</taxon>
        <taxon>Fungi incertae sedis</taxon>
        <taxon>Zoopagomycota</taxon>
        <taxon>Kickxellomycotina</taxon>
        <taxon>Harpellomycetes</taxon>
        <taxon>Harpellales</taxon>
        <taxon>Legeriomycetaceae</taxon>
        <taxon>Smittium</taxon>
    </lineage>
</organism>
<dbReference type="EMBL" id="LSSL01002195">
    <property type="protein sequence ID" value="OLY81749.1"/>
    <property type="molecule type" value="Genomic_DNA"/>
</dbReference>
<feature type="compositionally biased region" description="Polar residues" evidence="1">
    <location>
        <begin position="92"/>
        <end position="123"/>
    </location>
</feature>
<comment type="caution">
    <text evidence="2">The sequence shown here is derived from an EMBL/GenBank/DDBJ whole genome shotgun (WGS) entry which is preliminary data.</text>
</comment>
<proteinExistence type="predicted"/>
<evidence type="ECO:0000313" key="2">
    <source>
        <dbReference type="EMBL" id="OLY81749.1"/>
    </source>
</evidence>
<accession>A0A1R0GXY6</accession>
<evidence type="ECO:0000256" key="1">
    <source>
        <dbReference type="SAM" id="MobiDB-lite"/>
    </source>
</evidence>
<dbReference type="PANTHER" id="PTHR47845">
    <property type="entry name" value="NUCLEAR SPECKLE SPLICING REGULATORY PROTEIN 1 HOMOLOG"/>
    <property type="match status" value="1"/>
</dbReference>
<dbReference type="InterPro" id="IPR053246">
    <property type="entry name" value="NS_splicing_regulatory_protein"/>
</dbReference>
<evidence type="ECO:0000313" key="3">
    <source>
        <dbReference type="Proteomes" id="UP000187455"/>
    </source>
</evidence>